<dbReference type="InterPro" id="IPR016163">
    <property type="entry name" value="Ald_DH_C"/>
</dbReference>
<evidence type="ECO:0000259" key="5">
    <source>
        <dbReference type="Pfam" id="PF00171"/>
    </source>
</evidence>
<dbReference type="InterPro" id="IPR016162">
    <property type="entry name" value="Ald_DH_N"/>
</dbReference>
<dbReference type="EMBL" id="LAZR01006037">
    <property type="protein sequence ID" value="KKM95214.1"/>
    <property type="molecule type" value="Genomic_DNA"/>
</dbReference>
<name>A0A0F9LJH9_9ZZZZ</name>
<dbReference type="InterPro" id="IPR029510">
    <property type="entry name" value="Ald_DH_CS_GLU"/>
</dbReference>
<feature type="domain" description="Aldehyde dehydrogenase" evidence="5">
    <location>
        <begin position="8"/>
        <end position="177"/>
    </location>
</feature>
<keyword evidence="3" id="KW-0520">NAD</keyword>
<dbReference type="Gene3D" id="3.40.605.10">
    <property type="entry name" value="Aldehyde Dehydrogenase, Chain A, domain 1"/>
    <property type="match status" value="1"/>
</dbReference>
<evidence type="ECO:0000256" key="1">
    <source>
        <dbReference type="ARBA" id="ARBA00011881"/>
    </source>
</evidence>
<dbReference type="EC" id="1.2.1.3" evidence="4"/>
<dbReference type="PANTHER" id="PTHR43521">
    <property type="entry name" value="ALPHA-AMINOADIPIC SEMIALDEHYDE DEHYDROGENASE"/>
    <property type="match status" value="1"/>
</dbReference>
<gene>
    <name evidence="6" type="ORF">LCGC14_1190390</name>
</gene>
<proteinExistence type="predicted"/>
<evidence type="ECO:0000313" key="6">
    <source>
        <dbReference type="EMBL" id="KKM95214.1"/>
    </source>
</evidence>
<organism evidence="6">
    <name type="scientific">marine sediment metagenome</name>
    <dbReference type="NCBI Taxonomy" id="412755"/>
    <lineage>
        <taxon>unclassified sequences</taxon>
        <taxon>metagenomes</taxon>
        <taxon>ecological metagenomes</taxon>
    </lineage>
</organism>
<dbReference type="AlphaFoldDB" id="A0A0F9LJH9"/>
<sequence>MKVNNLTGIFTLVVGRGATVGEKMINDHRIPLISFTGSTRMGKKIAEATAKRLARSLLELGGNNAIIVAEDANIDLVVPAVLFGAIGTAGQRCTTTRRLIVHESIVDNLTQKLVKTYEQIRIGDPLDENKIMGPLVDQDAEDNMMKALKSVPDEGGQIIFGGKKIDQSGFYFTPCLVIV</sequence>
<dbReference type="PANTHER" id="PTHR43521:SF1">
    <property type="entry name" value="ALPHA-AMINOADIPIC SEMIALDEHYDE DEHYDROGENASE"/>
    <property type="match status" value="1"/>
</dbReference>
<dbReference type="InterPro" id="IPR044638">
    <property type="entry name" value="ALDH7A1-like"/>
</dbReference>
<evidence type="ECO:0000256" key="2">
    <source>
        <dbReference type="ARBA" id="ARBA00023002"/>
    </source>
</evidence>
<keyword evidence="2" id="KW-0560">Oxidoreductase</keyword>
<reference evidence="6" key="1">
    <citation type="journal article" date="2015" name="Nature">
        <title>Complex archaea that bridge the gap between prokaryotes and eukaryotes.</title>
        <authorList>
            <person name="Spang A."/>
            <person name="Saw J.H."/>
            <person name="Jorgensen S.L."/>
            <person name="Zaremba-Niedzwiedzka K."/>
            <person name="Martijn J."/>
            <person name="Lind A.E."/>
            <person name="van Eijk R."/>
            <person name="Schleper C."/>
            <person name="Guy L."/>
            <person name="Ettema T.J."/>
        </authorList>
    </citation>
    <scope>NUCLEOTIDE SEQUENCE</scope>
</reference>
<protein>
    <recommendedName>
        <fullName evidence="4">aldehyde dehydrogenase (NAD(+))</fullName>
        <ecNumber evidence="4">1.2.1.3</ecNumber>
    </recommendedName>
</protein>
<dbReference type="Pfam" id="PF00171">
    <property type="entry name" value="Aldedh"/>
    <property type="match status" value="1"/>
</dbReference>
<dbReference type="Gene3D" id="3.40.309.10">
    <property type="entry name" value="Aldehyde Dehydrogenase, Chain A, domain 2"/>
    <property type="match status" value="1"/>
</dbReference>
<comment type="caution">
    <text evidence="6">The sequence shown here is derived from an EMBL/GenBank/DDBJ whole genome shotgun (WGS) entry which is preliminary data.</text>
</comment>
<comment type="subunit">
    <text evidence="1">Homotetramer.</text>
</comment>
<dbReference type="SUPFAM" id="SSF53720">
    <property type="entry name" value="ALDH-like"/>
    <property type="match status" value="1"/>
</dbReference>
<dbReference type="GO" id="GO:0004029">
    <property type="term" value="F:aldehyde dehydrogenase (NAD+) activity"/>
    <property type="evidence" value="ECO:0007669"/>
    <property type="project" value="UniProtKB-EC"/>
</dbReference>
<dbReference type="PROSITE" id="PS00687">
    <property type="entry name" value="ALDEHYDE_DEHYDR_GLU"/>
    <property type="match status" value="1"/>
</dbReference>
<dbReference type="InterPro" id="IPR016161">
    <property type="entry name" value="Ald_DH/histidinol_DH"/>
</dbReference>
<evidence type="ECO:0000256" key="3">
    <source>
        <dbReference type="ARBA" id="ARBA00023027"/>
    </source>
</evidence>
<dbReference type="InterPro" id="IPR015590">
    <property type="entry name" value="Aldehyde_DH_dom"/>
</dbReference>
<accession>A0A0F9LJH9</accession>
<evidence type="ECO:0000256" key="4">
    <source>
        <dbReference type="ARBA" id="ARBA00024226"/>
    </source>
</evidence>